<dbReference type="Gene3D" id="2.170.270.10">
    <property type="entry name" value="SET domain"/>
    <property type="match status" value="1"/>
</dbReference>
<protein>
    <recommendedName>
        <fullName evidence="12">SET and MYND domain-containing protein 5</fullName>
    </recommendedName>
</protein>
<dbReference type="GO" id="GO:0032259">
    <property type="term" value="P:methylation"/>
    <property type="evidence" value="ECO:0007669"/>
    <property type="project" value="UniProtKB-KW"/>
</dbReference>
<dbReference type="InterPro" id="IPR002893">
    <property type="entry name" value="Znf_MYND"/>
</dbReference>
<keyword evidence="11" id="KW-1185">Reference proteome</keyword>
<evidence type="ECO:0000256" key="4">
    <source>
        <dbReference type="ARBA" id="ARBA00022723"/>
    </source>
</evidence>
<dbReference type="PROSITE" id="PS50280">
    <property type="entry name" value="SET"/>
    <property type="match status" value="1"/>
</dbReference>
<evidence type="ECO:0000259" key="9">
    <source>
        <dbReference type="PROSITE" id="PS50865"/>
    </source>
</evidence>
<evidence type="ECO:0000256" key="1">
    <source>
        <dbReference type="ARBA" id="ARBA00022603"/>
    </source>
</evidence>
<dbReference type="Pfam" id="PF01753">
    <property type="entry name" value="zf-MYND"/>
    <property type="match status" value="1"/>
</dbReference>
<dbReference type="EMBL" id="JBAMIC010000002">
    <property type="protein sequence ID" value="KAK7113478.1"/>
    <property type="molecule type" value="Genomic_DNA"/>
</dbReference>
<reference evidence="10 11" key="1">
    <citation type="submission" date="2024-02" db="EMBL/GenBank/DDBJ databases">
        <title>Chromosome-scale genome assembly of the rough periwinkle Littorina saxatilis.</title>
        <authorList>
            <person name="De Jode A."/>
            <person name="Faria R."/>
            <person name="Formenti G."/>
            <person name="Sims Y."/>
            <person name="Smith T.P."/>
            <person name="Tracey A."/>
            <person name="Wood J.M.D."/>
            <person name="Zagrodzka Z.B."/>
            <person name="Johannesson K."/>
            <person name="Butlin R.K."/>
            <person name="Leder E.H."/>
        </authorList>
    </citation>
    <scope>NUCLEOTIDE SEQUENCE [LARGE SCALE GENOMIC DNA]</scope>
    <source>
        <strain evidence="10">Snail1</strain>
        <tissue evidence="10">Muscle</tissue>
    </source>
</reference>
<dbReference type="GO" id="GO:0008270">
    <property type="term" value="F:zinc ion binding"/>
    <property type="evidence" value="ECO:0007669"/>
    <property type="project" value="UniProtKB-KW"/>
</dbReference>
<evidence type="ECO:0000256" key="3">
    <source>
        <dbReference type="ARBA" id="ARBA00022691"/>
    </source>
</evidence>
<dbReference type="CDD" id="cd20071">
    <property type="entry name" value="SET_SMYD"/>
    <property type="match status" value="1"/>
</dbReference>
<dbReference type="PANTHER" id="PTHR46402:SF2">
    <property type="entry name" value="HISTONE-LYSINE N-TRIMETHYLTRANSFERASE SMYD5"/>
    <property type="match status" value="1"/>
</dbReference>
<evidence type="ECO:0000313" key="10">
    <source>
        <dbReference type="EMBL" id="KAK7113478.1"/>
    </source>
</evidence>
<dbReference type="GO" id="GO:0042799">
    <property type="term" value="F:histone H4K20 methyltransferase activity"/>
    <property type="evidence" value="ECO:0007669"/>
    <property type="project" value="TreeGrafter"/>
</dbReference>
<evidence type="ECO:0000256" key="5">
    <source>
        <dbReference type="ARBA" id="ARBA00022771"/>
    </source>
</evidence>
<feature type="domain" description="SET" evidence="8">
    <location>
        <begin position="182"/>
        <end position="511"/>
    </location>
</feature>
<evidence type="ECO:0008006" key="12">
    <source>
        <dbReference type="Google" id="ProtNLM"/>
    </source>
</evidence>
<feature type="domain" description="MYND-type" evidence="9">
    <location>
        <begin position="227"/>
        <end position="292"/>
    </location>
</feature>
<gene>
    <name evidence="10" type="ORF">V1264_012758</name>
</gene>
<accession>A0AAN9GLW2</accession>
<dbReference type="SUPFAM" id="SSF82199">
    <property type="entry name" value="SET domain"/>
    <property type="match status" value="1"/>
</dbReference>
<comment type="caution">
    <text evidence="10">The sequence shown here is derived from an EMBL/GenBank/DDBJ whole genome shotgun (WGS) entry which is preliminary data.</text>
</comment>
<evidence type="ECO:0000256" key="7">
    <source>
        <dbReference type="PROSITE-ProRule" id="PRU00134"/>
    </source>
</evidence>
<dbReference type="GO" id="GO:0045814">
    <property type="term" value="P:negative regulation of gene expression, epigenetic"/>
    <property type="evidence" value="ECO:0007669"/>
    <property type="project" value="TreeGrafter"/>
</dbReference>
<dbReference type="InterPro" id="IPR046341">
    <property type="entry name" value="SET_dom_sf"/>
</dbReference>
<keyword evidence="4" id="KW-0479">Metal-binding</keyword>
<evidence type="ECO:0000256" key="2">
    <source>
        <dbReference type="ARBA" id="ARBA00022679"/>
    </source>
</evidence>
<sequence>MGDNNMKKPADDTVNLCSQTSYPGDDELQTLETEIMVKWKLDQAPDVEANPVQDKQASRKNVDLFKKALNEGKHCDALVYIDLALETDFLNAALWVQRVSVLVALKDLREAFRSCAAIPALERPGVVWKMGGSILDKLGLPVTAESWLRNASRLAGPQDTSAAILFQKVRAKRLYQPLTQGMPVEVTFTSQGRAVCTTKPVKKGEVIFADKSILHAQTLPSLKFPCCANCVRSLIRPEDVFGAEERSKSALQKSLKNYWPARERHPCQCGREVYCSETCKREAWDCYHRLICPEVNPAVSKLYQVCDSYKNLTSSDCTAFEGWWSASFSPVLLAKLWAQIVCTAVKLGNDNGRSSPAPTDWALARAPYRRFIAYGSGLKADVFPKMHELMTEIFRDLGDGLSYTITKEEFSGRYLQLACNTQSFSDADNPMGYLCRGIHSEPMLRPLLSYFQSKEHEGDFAGLFPVHACLNHSCANNAFVCDGKTPDKRPGCHVKAKRDLAAGEEVFNQYIDVNLSRKERRFALYRSYNFWCECDRCRFEGDGPDSCTECNVKATEGKEFPKCSRCKQAWYCSTKCQKKAWKRGHKKICGLEL</sequence>
<dbReference type="InterPro" id="IPR001214">
    <property type="entry name" value="SET_dom"/>
</dbReference>
<organism evidence="10 11">
    <name type="scientific">Littorina saxatilis</name>
    <dbReference type="NCBI Taxonomy" id="31220"/>
    <lineage>
        <taxon>Eukaryota</taxon>
        <taxon>Metazoa</taxon>
        <taxon>Spiralia</taxon>
        <taxon>Lophotrochozoa</taxon>
        <taxon>Mollusca</taxon>
        <taxon>Gastropoda</taxon>
        <taxon>Caenogastropoda</taxon>
        <taxon>Littorinimorpha</taxon>
        <taxon>Littorinoidea</taxon>
        <taxon>Littorinidae</taxon>
        <taxon>Littorina</taxon>
    </lineage>
</organism>
<keyword evidence="1" id="KW-0489">Methyltransferase</keyword>
<dbReference type="AlphaFoldDB" id="A0AAN9GLW2"/>
<dbReference type="SUPFAM" id="SSF144232">
    <property type="entry name" value="HIT/MYND zinc finger-like"/>
    <property type="match status" value="1"/>
</dbReference>
<dbReference type="Pfam" id="PF00856">
    <property type="entry name" value="SET"/>
    <property type="match status" value="1"/>
</dbReference>
<dbReference type="Gene3D" id="6.10.140.2220">
    <property type="match status" value="1"/>
</dbReference>
<keyword evidence="5 7" id="KW-0863">Zinc-finger</keyword>
<proteinExistence type="predicted"/>
<evidence type="ECO:0000256" key="6">
    <source>
        <dbReference type="ARBA" id="ARBA00022833"/>
    </source>
</evidence>
<evidence type="ECO:0000313" key="11">
    <source>
        <dbReference type="Proteomes" id="UP001374579"/>
    </source>
</evidence>
<keyword evidence="2" id="KW-0808">Transferase</keyword>
<dbReference type="PROSITE" id="PS01360">
    <property type="entry name" value="ZF_MYND_1"/>
    <property type="match status" value="1"/>
</dbReference>
<dbReference type="Proteomes" id="UP001374579">
    <property type="component" value="Unassembled WGS sequence"/>
</dbReference>
<dbReference type="PANTHER" id="PTHR46402">
    <property type="entry name" value="SET AND MYND DOMAIN-CONTAINING PROTEIN 5"/>
    <property type="match status" value="1"/>
</dbReference>
<feature type="domain" description="MYND-type" evidence="9">
    <location>
        <begin position="547"/>
        <end position="589"/>
    </location>
</feature>
<keyword evidence="6" id="KW-0862">Zinc</keyword>
<dbReference type="PROSITE" id="PS50865">
    <property type="entry name" value="ZF_MYND_2"/>
    <property type="match status" value="2"/>
</dbReference>
<evidence type="ECO:0000259" key="8">
    <source>
        <dbReference type="PROSITE" id="PS50280"/>
    </source>
</evidence>
<name>A0AAN9GLW2_9CAEN</name>
<keyword evidence="3" id="KW-0949">S-adenosyl-L-methionine</keyword>